<accession>A0A1W0WLW0</accession>
<dbReference type="CDD" id="cd18186">
    <property type="entry name" value="BTB_POZ_ZBTB_KLHL-like"/>
    <property type="match status" value="1"/>
</dbReference>
<dbReference type="Proteomes" id="UP000192578">
    <property type="component" value="Unassembled WGS sequence"/>
</dbReference>
<organism evidence="3 4">
    <name type="scientific">Hypsibius exemplaris</name>
    <name type="common">Freshwater tardigrade</name>
    <dbReference type="NCBI Taxonomy" id="2072580"/>
    <lineage>
        <taxon>Eukaryota</taxon>
        <taxon>Metazoa</taxon>
        <taxon>Ecdysozoa</taxon>
        <taxon>Tardigrada</taxon>
        <taxon>Eutardigrada</taxon>
        <taxon>Parachela</taxon>
        <taxon>Hypsibioidea</taxon>
        <taxon>Hypsibiidae</taxon>
        <taxon>Hypsibius</taxon>
    </lineage>
</organism>
<dbReference type="Pfam" id="PF00651">
    <property type="entry name" value="BTB"/>
    <property type="match status" value="1"/>
</dbReference>
<name>A0A1W0WLW0_HYPEX</name>
<dbReference type="InterPro" id="IPR000210">
    <property type="entry name" value="BTB/POZ_dom"/>
</dbReference>
<feature type="compositionally biased region" description="Polar residues" evidence="1">
    <location>
        <begin position="32"/>
        <end position="54"/>
    </location>
</feature>
<gene>
    <name evidence="3" type="ORF">BV898_09663</name>
</gene>
<protein>
    <recommendedName>
        <fullName evidence="2">BTB domain-containing protein</fullName>
    </recommendedName>
</protein>
<sequence>MADTDKVTPSGRVKFGSRRASNPTPPVIEGNSAGSQQQQPMGQSNFAQQNSYSNVGAPLHPSGNAGAPQHPSGNAGASQHSSGNAGAPQHPSGNAGAPQHPSGSAGAPQHPSGNAGASQHPSGDAGALQPTGRPTFGRSSDVQPGSGGRFTGSCNSSSLNPQPVSAFNQSSGSTYTNSSMSANTINSNGGRSEMEQRRDGGFHNRGGGSRDNINNAGAFAHASAPYNGHDNRSAGFGGRGDDRNNSNSSNGARPCYMDGNREESSSARHVTFPQQPPRELPARVVYQAPAEVLSAPPVDEHRRASEEAQRVCQELVSGMGKTLYESRDMADIIIVAADGAEVKAHKLLLTIRSSVFSESILGENVEVVDGMSRLAIEGDFSADVVETFIELLYKGEAAAFDGPDAGLDTLELIFLLASKYKVAELVTLSALRLTLDVNAENFIKLLVMADQQGCEVMKDKVMDNYVTKNRKTVLSLDEWKKTKVDHESLYVNVLERLAQA</sequence>
<proteinExistence type="predicted"/>
<keyword evidence="4" id="KW-1185">Reference proteome</keyword>
<feature type="compositionally biased region" description="Polar residues" evidence="1">
    <location>
        <begin position="111"/>
        <end position="121"/>
    </location>
</feature>
<feature type="compositionally biased region" description="Low complexity" evidence="1">
    <location>
        <begin position="170"/>
        <end position="181"/>
    </location>
</feature>
<dbReference type="SUPFAM" id="SSF54695">
    <property type="entry name" value="POZ domain"/>
    <property type="match status" value="1"/>
</dbReference>
<reference evidence="4" key="1">
    <citation type="submission" date="2017-01" db="EMBL/GenBank/DDBJ databases">
        <title>Comparative genomics of anhydrobiosis in the tardigrade Hypsibius dujardini.</title>
        <authorList>
            <person name="Yoshida Y."/>
            <person name="Koutsovoulos G."/>
            <person name="Laetsch D."/>
            <person name="Stevens L."/>
            <person name="Kumar S."/>
            <person name="Horikawa D."/>
            <person name="Ishino K."/>
            <person name="Komine S."/>
            <person name="Tomita M."/>
            <person name="Blaxter M."/>
            <person name="Arakawa K."/>
        </authorList>
    </citation>
    <scope>NUCLEOTIDE SEQUENCE [LARGE SCALE GENOMIC DNA]</scope>
    <source>
        <strain evidence="4">Z151</strain>
    </source>
</reference>
<evidence type="ECO:0000313" key="4">
    <source>
        <dbReference type="Proteomes" id="UP000192578"/>
    </source>
</evidence>
<dbReference type="PROSITE" id="PS50097">
    <property type="entry name" value="BTB"/>
    <property type="match status" value="1"/>
</dbReference>
<dbReference type="PANTHER" id="PTHR24413">
    <property type="entry name" value="SPECKLE-TYPE POZ PROTEIN"/>
    <property type="match status" value="1"/>
</dbReference>
<dbReference type="EMBL" id="MTYJ01000077">
    <property type="protein sequence ID" value="OQV16179.1"/>
    <property type="molecule type" value="Genomic_DNA"/>
</dbReference>
<feature type="domain" description="BTB" evidence="2">
    <location>
        <begin position="330"/>
        <end position="401"/>
    </location>
</feature>
<dbReference type="Gene3D" id="3.30.710.10">
    <property type="entry name" value="Potassium Channel Kv1.1, Chain A"/>
    <property type="match status" value="1"/>
</dbReference>
<feature type="compositionally biased region" description="Polar residues" evidence="1">
    <location>
        <begin position="152"/>
        <end position="169"/>
    </location>
</feature>
<dbReference type="CDD" id="cd14733">
    <property type="entry name" value="BACK"/>
    <property type="match status" value="1"/>
</dbReference>
<dbReference type="OrthoDB" id="684045at2759"/>
<feature type="region of interest" description="Disordered" evidence="1">
    <location>
        <begin position="1"/>
        <end position="275"/>
    </location>
</feature>
<feature type="compositionally biased region" description="Basic and acidic residues" evidence="1">
    <location>
        <begin position="192"/>
        <end position="202"/>
    </location>
</feature>
<dbReference type="SMART" id="SM00225">
    <property type="entry name" value="BTB"/>
    <property type="match status" value="1"/>
</dbReference>
<evidence type="ECO:0000259" key="2">
    <source>
        <dbReference type="PROSITE" id="PS50097"/>
    </source>
</evidence>
<evidence type="ECO:0000256" key="1">
    <source>
        <dbReference type="SAM" id="MobiDB-lite"/>
    </source>
</evidence>
<evidence type="ECO:0000313" key="3">
    <source>
        <dbReference type="EMBL" id="OQV16179.1"/>
    </source>
</evidence>
<feature type="compositionally biased region" description="Polar residues" evidence="1">
    <location>
        <begin position="71"/>
        <end position="84"/>
    </location>
</feature>
<dbReference type="InterPro" id="IPR011333">
    <property type="entry name" value="SKP1/BTB/POZ_sf"/>
</dbReference>
<dbReference type="Gene3D" id="1.25.40.420">
    <property type="match status" value="1"/>
</dbReference>
<comment type="caution">
    <text evidence="3">The sequence shown here is derived from an EMBL/GenBank/DDBJ whole genome shotgun (WGS) entry which is preliminary data.</text>
</comment>
<dbReference type="AlphaFoldDB" id="A0A1W0WLW0"/>